<gene>
    <name evidence="2" type="ORF">PVAP13_6KG054270</name>
</gene>
<evidence type="ECO:0000256" key="1">
    <source>
        <dbReference type="SAM" id="MobiDB-lite"/>
    </source>
</evidence>
<keyword evidence="3" id="KW-1185">Reference proteome</keyword>
<protein>
    <submittedName>
        <fullName evidence="2">Uncharacterized protein</fullName>
    </submittedName>
</protein>
<feature type="compositionally biased region" description="Basic and acidic residues" evidence="1">
    <location>
        <begin position="161"/>
        <end position="170"/>
    </location>
</feature>
<dbReference type="AlphaFoldDB" id="A0A8T0R8D5"/>
<organism evidence="2 3">
    <name type="scientific">Panicum virgatum</name>
    <name type="common">Blackwell switchgrass</name>
    <dbReference type="NCBI Taxonomy" id="38727"/>
    <lineage>
        <taxon>Eukaryota</taxon>
        <taxon>Viridiplantae</taxon>
        <taxon>Streptophyta</taxon>
        <taxon>Embryophyta</taxon>
        <taxon>Tracheophyta</taxon>
        <taxon>Spermatophyta</taxon>
        <taxon>Magnoliopsida</taxon>
        <taxon>Liliopsida</taxon>
        <taxon>Poales</taxon>
        <taxon>Poaceae</taxon>
        <taxon>PACMAD clade</taxon>
        <taxon>Panicoideae</taxon>
        <taxon>Panicodae</taxon>
        <taxon>Paniceae</taxon>
        <taxon>Panicinae</taxon>
        <taxon>Panicum</taxon>
        <taxon>Panicum sect. Hiantes</taxon>
    </lineage>
</organism>
<dbReference type="EMBL" id="CM029047">
    <property type="protein sequence ID" value="KAG2581546.1"/>
    <property type="molecule type" value="Genomic_DNA"/>
</dbReference>
<comment type="caution">
    <text evidence="2">The sequence shown here is derived from an EMBL/GenBank/DDBJ whole genome shotgun (WGS) entry which is preliminary data.</text>
</comment>
<evidence type="ECO:0000313" key="3">
    <source>
        <dbReference type="Proteomes" id="UP000823388"/>
    </source>
</evidence>
<dbReference type="Proteomes" id="UP000823388">
    <property type="component" value="Chromosome 6K"/>
</dbReference>
<name>A0A8T0R8D5_PANVG</name>
<feature type="compositionally biased region" description="Basic and acidic residues" evidence="1">
    <location>
        <begin position="18"/>
        <end position="31"/>
    </location>
</feature>
<feature type="compositionally biased region" description="Basic and acidic residues" evidence="1">
    <location>
        <begin position="179"/>
        <end position="189"/>
    </location>
</feature>
<reference evidence="2" key="1">
    <citation type="submission" date="2020-05" db="EMBL/GenBank/DDBJ databases">
        <title>WGS assembly of Panicum virgatum.</title>
        <authorList>
            <person name="Lovell J.T."/>
            <person name="Jenkins J."/>
            <person name="Shu S."/>
            <person name="Juenger T.E."/>
            <person name="Schmutz J."/>
        </authorList>
    </citation>
    <scope>NUCLEOTIDE SEQUENCE</scope>
    <source>
        <strain evidence="2">AP13</strain>
    </source>
</reference>
<evidence type="ECO:0000313" key="2">
    <source>
        <dbReference type="EMBL" id="KAG2581546.1"/>
    </source>
</evidence>
<sequence length="189" mass="20788">MNCSSSTAETRGTAVNRRRQEARRADPRQGTEPRLAARSSRRCRQPAPNQVRARTAGGAQMLADGSRVAADGGGGRTDARGRRGWGTADAGRVTGADEGPRQRPRRMEARGRARTSRRGWAPWTVEDGGRATEVGRAGGQPQQRPRRADEQRVGKRRIREGRRQNERPAAGDRQTTGGGEEKWDLGRER</sequence>
<feature type="compositionally biased region" description="Polar residues" evidence="1">
    <location>
        <begin position="1"/>
        <end position="10"/>
    </location>
</feature>
<accession>A0A8T0R8D5</accession>
<feature type="region of interest" description="Disordered" evidence="1">
    <location>
        <begin position="1"/>
        <end position="189"/>
    </location>
</feature>
<feature type="compositionally biased region" description="Basic and acidic residues" evidence="1">
    <location>
        <begin position="98"/>
        <end position="111"/>
    </location>
</feature>
<proteinExistence type="predicted"/>